<proteinExistence type="predicted"/>
<reference evidence="1" key="1">
    <citation type="submission" date="2021-09" db="EMBL/GenBank/DDBJ databases">
        <title>First case of bloodstream infection caused by Mixta hanseatica sp. nov., a member of the Erwiniaceae family.</title>
        <authorList>
            <person name="Both A."/>
            <person name="Huang J."/>
            <person name="Wenzel P."/>
            <person name="Aepfelbacher M."/>
            <person name="Rohde H."/>
            <person name="Christner M."/>
            <person name="Hentschke M."/>
        </authorList>
    </citation>
    <scope>NUCLEOTIDE SEQUENCE</scope>
    <source>
        <strain evidence="1">X22927</strain>
    </source>
</reference>
<name>A0ABY4R8X8_9GAMM</name>
<dbReference type="RefSeq" id="WP_249893274.1">
    <property type="nucleotide sequence ID" value="NZ_CP082904.1"/>
</dbReference>
<organism evidence="1 2">
    <name type="scientific">Mixta hanseatica</name>
    <dbReference type="NCBI Taxonomy" id="2872648"/>
    <lineage>
        <taxon>Bacteria</taxon>
        <taxon>Pseudomonadati</taxon>
        <taxon>Pseudomonadota</taxon>
        <taxon>Gammaproteobacteria</taxon>
        <taxon>Enterobacterales</taxon>
        <taxon>Erwiniaceae</taxon>
        <taxon>Mixta</taxon>
    </lineage>
</organism>
<gene>
    <name evidence="1" type="ORF">K6958_03025</name>
</gene>
<evidence type="ECO:0000313" key="1">
    <source>
        <dbReference type="EMBL" id="UQY44685.1"/>
    </source>
</evidence>
<keyword evidence="2" id="KW-1185">Reference proteome</keyword>
<dbReference type="EMBL" id="CP082904">
    <property type="protein sequence ID" value="UQY44685.1"/>
    <property type="molecule type" value="Genomic_DNA"/>
</dbReference>
<protein>
    <submittedName>
        <fullName evidence="1">Uncharacterized protein</fullName>
    </submittedName>
</protein>
<sequence>MSKQEALRRWDHYGPGGQYKNKLFKPLLFPDPAKNPHAMPVYGALPKFMMEIEPFSDFHNGIVKVITNNGAHANIIIKQSPEFE</sequence>
<evidence type="ECO:0000313" key="2">
    <source>
        <dbReference type="Proteomes" id="UP001056635"/>
    </source>
</evidence>
<accession>A0ABY4R8X8</accession>
<dbReference type="Proteomes" id="UP001056635">
    <property type="component" value="Chromosome"/>
</dbReference>